<dbReference type="EMBL" id="CAFBNA010000043">
    <property type="protein sequence ID" value="CAB4931588.1"/>
    <property type="molecule type" value="Genomic_DNA"/>
</dbReference>
<name>A0A6J6I892_9ZZZZ</name>
<feature type="domain" description="HTH marR-type" evidence="1">
    <location>
        <begin position="7"/>
        <end position="143"/>
    </location>
</feature>
<dbReference type="PANTHER" id="PTHR39515:SF2">
    <property type="entry name" value="HTH-TYPE TRANSCRIPTIONAL REGULATOR RV0880"/>
    <property type="match status" value="1"/>
</dbReference>
<dbReference type="InterPro" id="IPR052526">
    <property type="entry name" value="HTH-type_Bedaq_tolerance"/>
</dbReference>
<evidence type="ECO:0000259" key="1">
    <source>
        <dbReference type="PROSITE" id="PS50995"/>
    </source>
</evidence>
<dbReference type="PROSITE" id="PS50995">
    <property type="entry name" value="HTH_MARR_2"/>
    <property type="match status" value="1"/>
</dbReference>
<evidence type="ECO:0000313" key="3">
    <source>
        <dbReference type="EMBL" id="CAB4931588.1"/>
    </source>
</evidence>
<protein>
    <submittedName>
        <fullName evidence="2">Unannotated protein</fullName>
    </submittedName>
</protein>
<organism evidence="2">
    <name type="scientific">freshwater metagenome</name>
    <dbReference type="NCBI Taxonomy" id="449393"/>
    <lineage>
        <taxon>unclassified sequences</taxon>
        <taxon>metagenomes</taxon>
        <taxon>ecological metagenomes</taxon>
    </lineage>
</organism>
<dbReference type="GO" id="GO:0003700">
    <property type="term" value="F:DNA-binding transcription factor activity"/>
    <property type="evidence" value="ECO:0007669"/>
    <property type="project" value="InterPro"/>
</dbReference>
<dbReference type="AlphaFoldDB" id="A0A6J6I892"/>
<dbReference type="SMART" id="SM00347">
    <property type="entry name" value="HTH_MARR"/>
    <property type="match status" value="1"/>
</dbReference>
<gene>
    <name evidence="2" type="ORF">UFOPK2000_00160</name>
    <name evidence="3" type="ORF">UFOPK3708_00870</name>
</gene>
<accession>A0A6J6I892</accession>
<evidence type="ECO:0000313" key="2">
    <source>
        <dbReference type="EMBL" id="CAB4622682.1"/>
    </source>
</evidence>
<dbReference type="SUPFAM" id="SSF46785">
    <property type="entry name" value="Winged helix' DNA-binding domain"/>
    <property type="match status" value="1"/>
</dbReference>
<dbReference type="InterPro" id="IPR036388">
    <property type="entry name" value="WH-like_DNA-bd_sf"/>
</dbReference>
<dbReference type="PANTHER" id="PTHR39515">
    <property type="entry name" value="CONSERVED PROTEIN"/>
    <property type="match status" value="1"/>
</dbReference>
<dbReference type="InterPro" id="IPR000835">
    <property type="entry name" value="HTH_MarR-typ"/>
</dbReference>
<dbReference type="Gene3D" id="1.10.10.10">
    <property type="entry name" value="Winged helix-like DNA-binding domain superfamily/Winged helix DNA-binding domain"/>
    <property type="match status" value="1"/>
</dbReference>
<sequence>MSRVDDLRKLDQALSRINRISTGRVSSRNRSERSGVLLSRPAISILGALHASGPVRLSSLARLTGLEAPLISREIKDLGDGGYVFRSSDPTDGRAGIVELSPKGIDAWNRYRHAADDINGETFSEWSSDDLRTLRVLLERVARDVSKGSSTLRRQSQAS</sequence>
<dbReference type="InterPro" id="IPR036390">
    <property type="entry name" value="WH_DNA-bd_sf"/>
</dbReference>
<proteinExistence type="predicted"/>
<dbReference type="EMBL" id="CAEZVK010000007">
    <property type="protein sequence ID" value="CAB4622682.1"/>
    <property type="molecule type" value="Genomic_DNA"/>
</dbReference>
<dbReference type="Pfam" id="PF12802">
    <property type="entry name" value="MarR_2"/>
    <property type="match status" value="1"/>
</dbReference>
<reference evidence="2" key="1">
    <citation type="submission" date="2020-05" db="EMBL/GenBank/DDBJ databases">
        <authorList>
            <person name="Chiriac C."/>
            <person name="Salcher M."/>
            <person name="Ghai R."/>
            <person name="Kavagutti S V."/>
        </authorList>
    </citation>
    <scope>NUCLEOTIDE SEQUENCE</scope>
</reference>